<dbReference type="EMBL" id="MJBS01000051">
    <property type="protein sequence ID" value="OHE97989.1"/>
    <property type="molecule type" value="Genomic_DNA"/>
</dbReference>
<sequence length="38" mass="4492">MQCYMRLFVYGIPCQLVRELPCLFRCFTTSSSCMVTTY</sequence>
<reference evidence="1 2" key="1">
    <citation type="submission" date="2016-09" db="EMBL/GenBank/DDBJ databases">
        <authorList>
            <person name="Capua I."/>
            <person name="De Benedictis P."/>
            <person name="Joannis T."/>
            <person name="Lombin L.H."/>
            <person name="Cattoli G."/>
        </authorList>
    </citation>
    <scope>NUCLEOTIDE SEQUENCE [LARGE SCALE GENOMIC DNA]</scope>
    <source>
        <strain evidence="1 2">IMI 309357</strain>
    </source>
</reference>
<dbReference type="GeneID" id="34559807"/>
<protein>
    <submittedName>
        <fullName evidence="1">Uncharacterized protein</fullName>
    </submittedName>
</protein>
<evidence type="ECO:0000313" key="1">
    <source>
        <dbReference type="EMBL" id="OHE97989.1"/>
    </source>
</evidence>
<comment type="caution">
    <text evidence="1">The sequence shown here is derived from an EMBL/GenBank/DDBJ whole genome shotgun (WGS) entry which is preliminary data.</text>
</comment>
<organism evidence="1 2">
    <name type="scientific">Colletotrichum orchidophilum</name>
    <dbReference type="NCBI Taxonomy" id="1209926"/>
    <lineage>
        <taxon>Eukaryota</taxon>
        <taxon>Fungi</taxon>
        <taxon>Dikarya</taxon>
        <taxon>Ascomycota</taxon>
        <taxon>Pezizomycotina</taxon>
        <taxon>Sordariomycetes</taxon>
        <taxon>Hypocreomycetidae</taxon>
        <taxon>Glomerellales</taxon>
        <taxon>Glomerellaceae</taxon>
        <taxon>Colletotrichum</taxon>
    </lineage>
</organism>
<evidence type="ECO:0000313" key="2">
    <source>
        <dbReference type="Proteomes" id="UP000176998"/>
    </source>
</evidence>
<proteinExistence type="predicted"/>
<dbReference type="RefSeq" id="XP_022475141.1">
    <property type="nucleotide sequence ID" value="XM_022618297.1"/>
</dbReference>
<dbReference type="AlphaFoldDB" id="A0A1G4B9A9"/>
<keyword evidence="2" id="KW-1185">Reference proteome</keyword>
<name>A0A1G4B9A9_9PEZI</name>
<accession>A0A1G4B9A9</accession>
<gene>
    <name evidence="1" type="ORF">CORC01_06658</name>
</gene>
<dbReference type="Proteomes" id="UP000176998">
    <property type="component" value="Unassembled WGS sequence"/>
</dbReference>